<dbReference type="SUPFAM" id="SSF52833">
    <property type="entry name" value="Thioredoxin-like"/>
    <property type="match status" value="1"/>
</dbReference>
<accession>A0ABS2MZ01</accession>
<gene>
    <name evidence="2" type="ORF">JOC48_001573</name>
</gene>
<feature type="domain" description="Glutaredoxin" evidence="1">
    <location>
        <begin position="6"/>
        <end position="60"/>
    </location>
</feature>
<evidence type="ECO:0000313" key="2">
    <source>
        <dbReference type="EMBL" id="MBM7571090.1"/>
    </source>
</evidence>
<evidence type="ECO:0000259" key="1">
    <source>
        <dbReference type="Pfam" id="PF00462"/>
    </source>
</evidence>
<organism evidence="2 3">
    <name type="scientific">Aquibacillus albus</name>
    <dbReference type="NCBI Taxonomy" id="1168171"/>
    <lineage>
        <taxon>Bacteria</taxon>
        <taxon>Bacillati</taxon>
        <taxon>Bacillota</taxon>
        <taxon>Bacilli</taxon>
        <taxon>Bacillales</taxon>
        <taxon>Bacillaceae</taxon>
        <taxon>Aquibacillus</taxon>
    </lineage>
</organism>
<protein>
    <submittedName>
        <fullName evidence="2">Arsenate reductase-like glutaredoxin family protein</fullName>
    </submittedName>
</protein>
<evidence type="ECO:0000313" key="3">
    <source>
        <dbReference type="Proteomes" id="UP001296943"/>
    </source>
</evidence>
<sequence>MKQEEVVVYVSDSCKECEKVLSWLDEQNISYTKKNTTKNKEYLKELQKERVYATPAIFTKKYKILGFQKSKLINALIFS</sequence>
<dbReference type="RefSeq" id="WP_204498501.1">
    <property type="nucleotide sequence ID" value="NZ_JAFBDR010000007.1"/>
</dbReference>
<dbReference type="InterPro" id="IPR002109">
    <property type="entry name" value="Glutaredoxin"/>
</dbReference>
<dbReference type="Gene3D" id="3.40.30.10">
    <property type="entry name" value="Glutaredoxin"/>
    <property type="match status" value="1"/>
</dbReference>
<reference evidence="2 3" key="1">
    <citation type="submission" date="2021-01" db="EMBL/GenBank/DDBJ databases">
        <title>Genomic Encyclopedia of Type Strains, Phase IV (KMG-IV): sequencing the most valuable type-strain genomes for metagenomic binning, comparative biology and taxonomic classification.</title>
        <authorList>
            <person name="Goeker M."/>
        </authorList>
    </citation>
    <scope>NUCLEOTIDE SEQUENCE [LARGE SCALE GENOMIC DNA]</scope>
    <source>
        <strain evidence="2 3">DSM 23711</strain>
    </source>
</reference>
<dbReference type="Proteomes" id="UP001296943">
    <property type="component" value="Unassembled WGS sequence"/>
</dbReference>
<dbReference type="CDD" id="cd02976">
    <property type="entry name" value="NrdH"/>
    <property type="match status" value="1"/>
</dbReference>
<dbReference type="EMBL" id="JAFBDR010000007">
    <property type="protein sequence ID" value="MBM7571090.1"/>
    <property type="molecule type" value="Genomic_DNA"/>
</dbReference>
<name>A0ABS2MZ01_9BACI</name>
<keyword evidence="3" id="KW-1185">Reference proteome</keyword>
<dbReference type="PROSITE" id="PS51354">
    <property type="entry name" value="GLUTAREDOXIN_2"/>
    <property type="match status" value="1"/>
</dbReference>
<comment type="caution">
    <text evidence="2">The sequence shown here is derived from an EMBL/GenBank/DDBJ whole genome shotgun (WGS) entry which is preliminary data.</text>
</comment>
<proteinExistence type="predicted"/>
<dbReference type="InterPro" id="IPR036249">
    <property type="entry name" value="Thioredoxin-like_sf"/>
</dbReference>
<dbReference type="Pfam" id="PF00462">
    <property type="entry name" value="Glutaredoxin"/>
    <property type="match status" value="1"/>
</dbReference>